<gene>
    <name evidence="3" type="ORF">FO442_17935</name>
</gene>
<reference evidence="3 4" key="1">
    <citation type="submission" date="2019-07" db="EMBL/GenBank/DDBJ databases">
        <authorList>
            <person name="Huq M.A."/>
        </authorList>
    </citation>
    <scope>NUCLEOTIDE SEQUENCE [LARGE SCALE GENOMIC DNA]</scope>
    <source>
        <strain evidence="3 4">MAH-3</strain>
    </source>
</reference>
<dbReference type="Pfam" id="PF03061">
    <property type="entry name" value="4HBT"/>
    <property type="match status" value="1"/>
</dbReference>
<keyword evidence="4" id="KW-1185">Reference proteome</keyword>
<dbReference type="RefSeq" id="WP_144334593.1">
    <property type="nucleotide sequence ID" value="NZ_VLPL01000012.1"/>
</dbReference>
<dbReference type="InterPro" id="IPR052723">
    <property type="entry name" value="Acyl-CoA_thioesterase_PaaI"/>
</dbReference>
<dbReference type="InterPro" id="IPR003736">
    <property type="entry name" value="PAAI_dom"/>
</dbReference>
<dbReference type="NCBIfam" id="TIGR00369">
    <property type="entry name" value="unchar_dom_1"/>
    <property type="match status" value="1"/>
</dbReference>
<dbReference type="OrthoDB" id="32575at2"/>
<dbReference type="SUPFAM" id="SSF54637">
    <property type="entry name" value="Thioesterase/thiol ester dehydrase-isomerase"/>
    <property type="match status" value="1"/>
</dbReference>
<dbReference type="PANTHER" id="PTHR42856">
    <property type="entry name" value="ACYL-COENZYME A THIOESTERASE PAAI"/>
    <property type="match status" value="1"/>
</dbReference>
<evidence type="ECO:0000256" key="1">
    <source>
        <dbReference type="ARBA" id="ARBA00022801"/>
    </source>
</evidence>
<sequence length="135" mass="15049">MKTPQDIVNEMMSKDAFSHWLGIRILEIEPGYCKLSMKVRPEMVNGHQTAHGGISYSISDSALAFASNSRGQKAVSIETSIAHIAPVAVNDELLVICKEINCGKTIGRYESIVYNQNQKIIARFNGTVFRHPDLW</sequence>
<dbReference type="GO" id="GO:0016289">
    <property type="term" value="F:acyl-CoA hydrolase activity"/>
    <property type="evidence" value="ECO:0007669"/>
    <property type="project" value="TreeGrafter"/>
</dbReference>
<dbReference type="AlphaFoldDB" id="A0A556MGJ0"/>
<evidence type="ECO:0000313" key="4">
    <source>
        <dbReference type="Proteomes" id="UP000316008"/>
    </source>
</evidence>
<dbReference type="Proteomes" id="UP000316008">
    <property type="component" value="Unassembled WGS sequence"/>
</dbReference>
<proteinExistence type="predicted"/>
<feature type="domain" description="Thioesterase" evidence="2">
    <location>
        <begin position="47"/>
        <end position="120"/>
    </location>
</feature>
<dbReference type="EMBL" id="VLPL01000012">
    <property type="protein sequence ID" value="TSJ39054.1"/>
    <property type="molecule type" value="Genomic_DNA"/>
</dbReference>
<keyword evidence="1" id="KW-0378">Hydrolase</keyword>
<dbReference type="Gene3D" id="3.10.129.10">
    <property type="entry name" value="Hotdog Thioesterase"/>
    <property type="match status" value="1"/>
</dbReference>
<comment type="caution">
    <text evidence="3">The sequence shown here is derived from an EMBL/GenBank/DDBJ whole genome shotgun (WGS) entry which is preliminary data.</text>
</comment>
<dbReference type="InterPro" id="IPR006683">
    <property type="entry name" value="Thioestr_dom"/>
</dbReference>
<name>A0A556MGJ0_9FLAO</name>
<accession>A0A556MGJ0</accession>
<evidence type="ECO:0000313" key="3">
    <source>
        <dbReference type="EMBL" id="TSJ39054.1"/>
    </source>
</evidence>
<organism evidence="3 4">
    <name type="scientific">Fluviicola chungangensis</name>
    <dbReference type="NCBI Taxonomy" id="2597671"/>
    <lineage>
        <taxon>Bacteria</taxon>
        <taxon>Pseudomonadati</taxon>
        <taxon>Bacteroidota</taxon>
        <taxon>Flavobacteriia</taxon>
        <taxon>Flavobacteriales</taxon>
        <taxon>Crocinitomicaceae</taxon>
        <taxon>Fluviicola</taxon>
    </lineage>
</organism>
<evidence type="ECO:0000259" key="2">
    <source>
        <dbReference type="Pfam" id="PF03061"/>
    </source>
</evidence>
<dbReference type="InterPro" id="IPR029069">
    <property type="entry name" value="HotDog_dom_sf"/>
</dbReference>
<dbReference type="PANTHER" id="PTHR42856:SF1">
    <property type="entry name" value="ACYL-COENZYME A THIOESTERASE PAAI"/>
    <property type="match status" value="1"/>
</dbReference>
<dbReference type="CDD" id="cd03443">
    <property type="entry name" value="PaaI_thioesterase"/>
    <property type="match status" value="1"/>
</dbReference>
<protein>
    <submittedName>
        <fullName evidence="3">Hotdog fold thioesterase</fullName>
    </submittedName>
</protein>